<gene>
    <name evidence="2" type="ORF">BKA23_1261</name>
</gene>
<dbReference type="PANTHER" id="PTHR11895">
    <property type="entry name" value="TRANSAMIDASE"/>
    <property type="match status" value="1"/>
</dbReference>
<dbReference type="AlphaFoldDB" id="A0A561EA02"/>
<dbReference type="InterPro" id="IPR023631">
    <property type="entry name" value="Amidase_dom"/>
</dbReference>
<reference evidence="2 3" key="1">
    <citation type="submission" date="2019-06" db="EMBL/GenBank/DDBJ databases">
        <title>Sequencing the genomes of 1000 actinobacteria strains.</title>
        <authorList>
            <person name="Klenk H.-P."/>
        </authorList>
    </citation>
    <scope>NUCLEOTIDE SEQUENCE [LARGE SCALE GENOMIC DNA]</scope>
    <source>
        <strain evidence="2 3">DSM 19560</strain>
    </source>
</reference>
<evidence type="ECO:0000313" key="3">
    <source>
        <dbReference type="Proteomes" id="UP000318297"/>
    </source>
</evidence>
<dbReference type="Proteomes" id="UP000318297">
    <property type="component" value="Unassembled WGS sequence"/>
</dbReference>
<feature type="domain" description="Amidase" evidence="1">
    <location>
        <begin position="26"/>
        <end position="445"/>
    </location>
</feature>
<protein>
    <submittedName>
        <fullName evidence="2">Amidase/aspartyl-tRNA(Asn)/glutamyl-tRNA(Gln) amidotransferase subunit A</fullName>
    </submittedName>
</protein>
<keyword evidence="3" id="KW-1185">Reference proteome</keyword>
<organism evidence="2 3">
    <name type="scientific">Rudaeicoccus suwonensis</name>
    <dbReference type="NCBI Taxonomy" id="657409"/>
    <lineage>
        <taxon>Bacteria</taxon>
        <taxon>Bacillati</taxon>
        <taxon>Actinomycetota</taxon>
        <taxon>Actinomycetes</taxon>
        <taxon>Micrococcales</taxon>
        <taxon>Dermacoccaceae</taxon>
        <taxon>Rudaeicoccus</taxon>
    </lineage>
</organism>
<dbReference type="GO" id="GO:0016740">
    <property type="term" value="F:transferase activity"/>
    <property type="evidence" value="ECO:0007669"/>
    <property type="project" value="UniProtKB-KW"/>
</dbReference>
<dbReference type="RefSeq" id="WP_170226392.1">
    <property type="nucleotide sequence ID" value="NZ_VIVQ01000001.1"/>
</dbReference>
<dbReference type="SUPFAM" id="SSF75304">
    <property type="entry name" value="Amidase signature (AS) enzymes"/>
    <property type="match status" value="1"/>
</dbReference>
<dbReference type="Pfam" id="PF01425">
    <property type="entry name" value="Amidase"/>
    <property type="match status" value="1"/>
</dbReference>
<evidence type="ECO:0000259" key="1">
    <source>
        <dbReference type="Pfam" id="PF01425"/>
    </source>
</evidence>
<proteinExistence type="predicted"/>
<accession>A0A561EA02</accession>
<dbReference type="InterPro" id="IPR020556">
    <property type="entry name" value="Amidase_CS"/>
</dbReference>
<comment type="caution">
    <text evidence="2">The sequence shown here is derived from an EMBL/GenBank/DDBJ whole genome shotgun (WGS) entry which is preliminary data.</text>
</comment>
<dbReference type="InterPro" id="IPR036928">
    <property type="entry name" value="AS_sf"/>
</dbReference>
<name>A0A561EA02_9MICO</name>
<dbReference type="PANTHER" id="PTHR11895:SF151">
    <property type="entry name" value="GLUTAMYL-TRNA(GLN) AMIDOTRANSFERASE SUBUNIT A"/>
    <property type="match status" value="1"/>
</dbReference>
<dbReference type="EMBL" id="VIVQ01000001">
    <property type="protein sequence ID" value="TWE12453.1"/>
    <property type="molecule type" value="Genomic_DNA"/>
</dbReference>
<sequence>MIDVPMIDVAGLGADIRAGRASSVAAVAAAYDRLDSLDPRINAITDRYDDAALAAARAVDDAVASGVELGPLAGVPITVKDHVWLAGTRSTNGSRALADFVPERSAVCVQRLLDAGAVVIAKTNNPEFCYRGTTSNEVFGMTTNPHDVSRTAGGSSGGAAATVASGVVGLAVGTDGGGSIRIPSAFCGTYGLKPTYGAIPTRPGFRGWPSLSVHGPIAGSLRGLQIALAVMAGATNGDPAAGAHLATTDRKPLRELRIGASLDLGFAAVDDSVAERFEQVLHDLRAAGLHINSVAATLPDPCPIWDSIALPEGHASEGPLLERSPQLVGDDAKAIIAAGAVDSRTYLDAQERRGEFATQWLRLLDNVDLLLTPTMPLTAFDANLLGPTSLGGRPVSASFDAWCALALPANLAGTPALSIPVGTDEDGLPIGLQIQARRGADHTLLHTATSVQDLIGR</sequence>
<dbReference type="PROSITE" id="PS00571">
    <property type="entry name" value="AMIDASES"/>
    <property type="match status" value="1"/>
</dbReference>
<dbReference type="Gene3D" id="3.90.1300.10">
    <property type="entry name" value="Amidase signature (AS) domain"/>
    <property type="match status" value="1"/>
</dbReference>
<dbReference type="InterPro" id="IPR000120">
    <property type="entry name" value="Amidase"/>
</dbReference>
<evidence type="ECO:0000313" key="2">
    <source>
        <dbReference type="EMBL" id="TWE12453.1"/>
    </source>
</evidence>
<keyword evidence="2" id="KW-0808">Transferase</keyword>